<reference evidence="2" key="1">
    <citation type="journal article" date="2015" name="Genome Announc.">
        <title>Draft genome sequence of the cellulolytic fungus Chaetomium globosum.</title>
        <authorList>
            <person name="Cuomo C.A."/>
            <person name="Untereiner W.A."/>
            <person name="Ma L.-J."/>
            <person name="Grabherr M."/>
            <person name="Birren B.W."/>
        </authorList>
    </citation>
    <scope>NUCLEOTIDE SEQUENCE [LARGE SCALE GENOMIC DNA]</scope>
    <source>
        <strain evidence="2">ATCC 6205 / CBS 148.51 / DSM 1962 / NBRC 6347 / NRRL 1970</strain>
    </source>
</reference>
<dbReference type="InParanoid" id="Q2HHD4"/>
<dbReference type="VEuPathDB" id="FungiDB:CHGG_00370"/>
<evidence type="ECO:0000313" key="1">
    <source>
        <dbReference type="EMBL" id="EAQ92135.1"/>
    </source>
</evidence>
<dbReference type="GeneID" id="4387837"/>
<sequence>MLLFVSHRPNPNAVHDRFSTTTSSMCVRQPVLGGMTAAGCMPDTSRLVSSFATCTPLQPKHAGFECFGGDGIHGNWSTPRPSLYRLKAGSAPHPHSSLELRTTRPEGKVPVYSAVLRNSVPEVSQLRVHCLQRLSRSSLGAPRHPPPGSAGFTKITFALALVLVILVSRHCEPNNGPSEAHLELLDHLYRYFNATAAYRIELGADTTIEDMRLKTFADAFFADVILKRWSTDGESGDYAGVGQRQFGCSALGLCYFRLNYNSNMRRTCHSISVTIGHVTDISLISDGPAI</sequence>
<dbReference type="RefSeq" id="XP_001219591.1">
    <property type="nucleotide sequence ID" value="XM_001219590.1"/>
</dbReference>
<keyword evidence="2" id="KW-1185">Reference proteome</keyword>
<dbReference type="Proteomes" id="UP000001056">
    <property type="component" value="Unassembled WGS sequence"/>
</dbReference>
<name>Q2HHD4_CHAGB</name>
<dbReference type="AlphaFoldDB" id="Q2HHD4"/>
<gene>
    <name evidence="1" type="ORF">CHGG_00370</name>
</gene>
<protein>
    <submittedName>
        <fullName evidence="1">Uncharacterized protein</fullName>
    </submittedName>
</protein>
<organism evidence="1 2">
    <name type="scientific">Chaetomium globosum (strain ATCC 6205 / CBS 148.51 / DSM 1962 / NBRC 6347 / NRRL 1970)</name>
    <name type="common">Soil fungus</name>
    <dbReference type="NCBI Taxonomy" id="306901"/>
    <lineage>
        <taxon>Eukaryota</taxon>
        <taxon>Fungi</taxon>
        <taxon>Dikarya</taxon>
        <taxon>Ascomycota</taxon>
        <taxon>Pezizomycotina</taxon>
        <taxon>Sordariomycetes</taxon>
        <taxon>Sordariomycetidae</taxon>
        <taxon>Sordariales</taxon>
        <taxon>Chaetomiaceae</taxon>
        <taxon>Chaetomium</taxon>
    </lineage>
</organism>
<dbReference type="HOGENOM" id="CLU_959766_0_0_1"/>
<dbReference type="EMBL" id="CH408029">
    <property type="protein sequence ID" value="EAQ92135.1"/>
    <property type="molecule type" value="Genomic_DNA"/>
</dbReference>
<evidence type="ECO:0000313" key="2">
    <source>
        <dbReference type="Proteomes" id="UP000001056"/>
    </source>
</evidence>
<accession>Q2HHD4</accession>
<proteinExistence type="predicted"/>